<dbReference type="EMBL" id="PSUL01000025">
    <property type="protein sequence ID" value="PPF12701.1"/>
    <property type="molecule type" value="Genomic_DNA"/>
</dbReference>
<evidence type="ECO:0000256" key="1">
    <source>
        <dbReference type="SAM" id="MobiDB-lite"/>
    </source>
</evidence>
<accession>A0ABD6W6Z0</accession>
<evidence type="ECO:0000313" key="2">
    <source>
        <dbReference type="EMBL" id="PPF12701.1"/>
    </source>
</evidence>
<proteinExistence type="predicted"/>
<feature type="region of interest" description="Disordered" evidence="1">
    <location>
        <begin position="41"/>
        <end position="66"/>
    </location>
</feature>
<sequence length="66" mass="7070">MPIPSAAEEIIVWEFTAAGDSRPRPRGPPFAKQAFSALVPLRADADEPASPASRSGAIEEPEERQP</sequence>
<dbReference type="Proteomes" id="UP000237881">
    <property type="component" value="Unassembled WGS sequence"/>
</dbReference>
<gene>
    <name evidence="2" type="ORF">C5C04_10625</name>
</gene>
<comment type="caution">
    <text evidence="2">The sequence shown here is derived from an EMBL/GenBank/DDBJ whole genome shotgun (WGS) entry which is preliminary data.</text>
</comment>
<reference evidence="2 3" key="1">
    <citation type="submission" date="2018-02" db="EMBL/GenBank/DDBJ databases">
        <title>Bacteriophage NCPPB3778 and a type I-E CRISPR drive the evolution of the US Biological Select Agent, Rathayibacter toxicus.</title>
        <authorList>
            <person name="Davis E.W.II."/>
            <person name="Tabima J.F."/>
            <person name="Weisberg A.J."/>
            <person name="Lopes L.D."/>
            <person name="Wiseman M.S."/>
            <person name="Wiseman M.S."/>
            <person name="Pupko T."/>
            <person name="Belcher M.S."/>
            <person name="Sechler A.J."/>
            <person name="Tancos M.A."/>
            <person name="Schroeder B.K."/>
            <person name="Murray T.D."/>
            <person name="Luster D.G."/>
            <person name="Schneider W.L."/>
            <person name="Rogers E."/>
            <person name="Andreote F.D."/>
            <person name="Grunwald N.J."/>
            <person name="Putnam M.L."/>
            <person name="Chang J.H."/>
        </authorList>
    </citation>
    <scope>NUCLEOTIDE SEQUENCE [LARGE SCALE GENOMIC DNA]</scope>
    <source>
        <strain evidence="2 3">AY1I9</strain>
    </source>
</reference>
<dbReference type="AlphaFoldDB" id="A0ABD6W6Z0"/>
<name>A0ABD6W6Z0_RATRA</name>
<protein>
    <submittedName>
        <fullName evidence="2">Uncharacterized protein</fullName>
    </submittedName>
</protein>
<evidence type="ECO:0000313" key="3">
    <source>
        <dbReference type="Proteomes" id="UP000237881"/>
    </source>
</evidence>
<organism evidence="2 3">
    <name type="scientific">Rathayibacter rathayi</name>
    <name type="common">Corynebacterium rathayi</name>
    <dbReference type="NCBI Taxonomy" id="33887"/>
    <lineage>
        <taxon>Bacteria</taxon>
        <taxon>Bacillati</taxon>
        <taxon>Actinomycetota</taxon>
        <taxon>Actinomycetes</taxon>
        <taxon>Micrococcales</taxon>
        <taxon>Microbacteriaceae</taxon>
        <taxon>Rathayibacter</taxon>
    </lineage>
</organism>